<organism evidence="2 3">
    <name type="scientific">Mytilus galloprovincialis</name>
    <name type="common">Mediterranean mussel</name>
    <dbReference type="NCBI Taxonomy" id="29158"/>
    <lineage>
        <taxon>Eukaryota</taxon>
        <taxon>Metazoa</taxon>
        <taxon>Spiralia</taxon>
        <taxon>Lophotrochozoa</taxon>
        <taxon>Mollusca</taxon>
        <taxon>Bivalvia</taxon>
        <taxon>Autobranchia</taxon>
        <taxon>Pteriomorphia</taxon>
        <taxon>Mytilida</taxon>
        <taxon>Mytiloidea</taxon>
        <taxon>Mytilidae</taxon>
        <taxon>Mytilinae</taxon>
        <taxon>Mytilus</taxon>
    </lineage>
</organism>
<dbReference type="Proteomes" id="UP000596742">
    <property type="component" value="Unassembled WGS sequence"/>
</dbReference>
<gene>
    <name evidence="2" type="ORF">MGAL_10B044282</name>
</gene>
<dbReference type="OrthoDB" id="10563455at2759"/>
<evidence type="ECO:0000313" key="2">
    <source>
        <dbReference type="EMBL" id="VDI40848.1"/>
    </source>
</evidence>
<dbReference type="AlphaFoldDB" id="A0A8B6EY01"/>
<protein>
    <submittedName>
        <fullName evidence="2">Uncharacterized protein</fullName>
    </submittedName>
</protein>
<keyword evidence="3" id="KW-1185">Reference proteome</keyword>
<sequence length="152" mass="17303">MNSYRVLQKQVKGGPRPHSGDIQNKDDRSPFLLDRNTGFYENSGFQNVQNEDEYEEVVSKSDDLFVSDTQQEQTSKTYESLGTKNAVDVYDDLNNLKGPPSSKPSVDHYEALRAKDKPNLYEKLENQQGNFLSLRNNNMLDVTITNHLPSNS</sequence>
<evidence type="ECO:0000256" key="1">
    <source>
        <dbReference type="SAM" id="MobiDB-lite"/>
    </source>
</evidence>
<proteinExistence type="predicted"/>
<reference evidence="2" key="1">
    <citation type="submission" date="2018-11" db="EMBL/GenBank/DDBJ databases">
        <authorList>
            <person name="Alioto T."/>
            <person name="Alioto T."/>
        </authorList>
    </citation>
    <scope>NUCLEOTIDE SEQUENCE</scope>
</reference>
<feature type="region of interest" description="Disordered" evidence="1">
    <location>
        <begin position="1"/>
        <end position="30"/>
    </location>
</feature>
<dbReference type="EMBL" id="UYJE01005831">
    <property type="protein sequence ID" value="VDI40848.1"/>
    <property type="molecule type" value="Genomic_DNA"/>
</dbReference>
<evidence type="ECO:0000313" key="3">
    <source>
        <dbReference type="Proteomes" id="UP000596742"/>
    </source>
</evidence>
<accession>A0A8B6EY01</accession>
<name>A0A8B6EY01_MYTGA</name>
<comment type="caution">
    <text evidence="2">The sequence shown here is derived from an EMBL/GenBank/DDBJ whole genome shotgun (WGS) entry which is preliminary data.</text>
</comment>